<organism evidence="9 10">
    <name type="scientific">Amanita thiersii Skay4041</name>
    <dbReference type="NCBI Taxonomy" id="703135"/>
    <lineage>
        <taxon>Eukaryota</taxon>
        <taxon>Fungi</taxon>
        <taxon>Dikarya</taxon>
        <taxon>Basidiomycota</taxon>
        <taxon>Agaricomycotina</taxon>
        <taxon>Agaricomycetes</taxon>
        <taxon>Agaricomycetidae</taxon>
        <taxon>Agaricales</taxon>
        <taxon>Pluteineae</taxon>
        <taxon>Amanitaceae</taxon>
        <taxon>Amanita</taxon>
    </lineage>
</organism>
<dbReference type="PANTHER" id="PTHR38481">
    <property type="entry name" value="HYALURONATE LYASE"/>
    <property type="match status" value="1"/>
</dbReference>
<accession>A0A2A9NVD6</accession>
<dbReference type="SUPFAM" id="SSF48230">
    <property type="entry name" value="Chondroitin AC/alginate lyase"/>
    <property type="match status" value="1"/>
</dbReference>
<gene>
    <name evidence="9" type="ORF">AMATHDRAFT_135012</name>
</gene>
<dbReference type="GO" id="GO:0005975">
    <property type="term" value="P:carbohydrate metabolic process"/>
    <property type="evidence" value="ECO:0007669"/>
    <property type="project" value="InterPro"/>
</dbReference>
<evidence type="ECO:0000256" key="5">
    <source>
        <dbReference type="SAM" id="SignalP"/>
    </source>
</evidence>
<feature type="region of interest" description="Disordered" evidence="4">
    <location>
        <begin position="29"/>
        <end position="48"/>
    </location>
</feature>
<evidence type="ECO:0000259" key="6">
    <source>
        <dbReference type="Pfam" id="PF02278"/>
    </source>
</evidence>
<keyword evidence="2 5" id="KW-0732">Signal</keyword>
<keyword evidence="3 9" id="KW-0456">Lyase</keyword>
<evidence type="ECO:0000259" key="7">
    <source>
        <dbReference type="Pfam" id="PF02884"/>
    </source>
</evidence>
<dbReference type="Pfam" id="PF08124">
    <property type="entry name" value="Lyase_8_N"/>
    <property type="match status" value="1"/>
</dbReference>
<name>A0A2A9NVD6_9AGAR</name>
<dbReference type="InterPro" id="IPR011071">
    <property type="entry name" value="Lyase_8-like_C"/>
</dbReference>
<dbReference type="Gene3D" id="2.60.220.10">
    <property type="entry name" value="Polysaccharide lyase family 8-like, C-terminal"/>
    <property type="match status" value="1"/>
</dbReference>
<feature type="domain" description="Polysaccharide lyase family 8 central" evidence="6">
    <location>
        <begin position="460"/>
        <end position="704"/>
    </location>
</feature>
<keyword evidence="10" id="KW-1185">Reference proteome</keyword>
<dbReference type="InterPro" id="IPR003159">
    <property type="entry name" value="Lyase_8_central_dom"/>
</dbReference>
<evidence type="ECO:0000256" key="3">
    <source>
        <dbReference type="ARBA" id="ARBA00023239"/>
    </source>
</evidence>
<dbReference type="Gene3D" id="2.70.98.10">
    <property type="match status" value="1"/>
</dbReference>
<evidence type="ECO:0000313" key="10">
    <source>
        <dbReference type="Proteomes" id="UP000242287"/>
    </source>
</evidence>
<dbReference type="GO" id="GO:0005576">
    <property type="term" value="C:extracellular region"/>
    <property type="evidence" value="ECO:0007669"/>
    <property type="project" value="InterPro"/>
</dbReference>
<dbReference type="EMBL" id="KZ301969">
    <property type="protein sequence ID" value="PFH54509.1"/>
    <property type="molecule type" value="Genomic_DNA"/>
</dbReference>
<feature type="domain" description="Polysaccharide lyase 8 N-terminal alpha-helical" evidence="8">
    <location>
        <begin position="225"/>
        <end position="409"/>
    </location>
</feature>
<proteinExistence type="inferred from homology"/>
<dbReference type="InterPro" id="IPR011013">
    <property type="entry name" value="Gal_mutarotase_sf_dom"/>
</dbReference>
<protein>
    <submittedName>
        <fullName evidence="9">Polysaccharide lyase family 8 protein</fullName>
    </submittedName>
</protein>
<feature type="chain" id="PRO_5012428104" evidence="5">
    <location>
        <begin position="19"/>
        <end position="834"/>
    </location>
</feature>
<feature type="domain" description="Polysaccharide lyase family 8 C-terminal" evidence="7">
    <location>
        <begin position="721"/>
        <end position="793"/>
    </location>
</feature>
<evidence type="ECO:0000256" key="2">
    <source>
        <dbReference type="ARBA" id="ARBA00022729"/>
    </source>
</evidence>
<dbReference type="SUPFAM" id="SSF49863">
    <property type="entry name" value="Hyaluronate lyase-like, C-terminal domain"/>
    <property type="match status" value="1"/>
</dbReference>
<dbReference type="InterPro" id="IPR008929">
    <property type="entry name" value="Chondroitin_lyas"/>
</dbReference>
<dbReference type="OrthoDB" id="5980780at2759"/>
<evidence type="ECO:0000256" key="1">
    <source>
        <dbReference type="ARBA" id="ARBA00006699"/>
    </source>
</evidence>
<dbReference type="InterPro" id="IPR012970">
    <property type="entry name" value="Lyase_8_alpha_N"/>
</dbReference>
<reference evidence="9 10" key="1">
    <citation type="submission" date="2014-02" db="EMBL/GenBank/DDBJ databases">
        <title>Transposable element dynamics among asymbiotic and ectomycorrhizal Amanita fungi.</title>
        <authorList>
            <consortium name="DOE Joint Genome Institute"/>
            <person name="Hess J."/>
            <person name="Skrede I."/>
            <person name="Wolfe B."/>
            <person name="LaButti K."/>
            <person name="Ohm R.A."/>
            <person name="Grigoriev I.V."/>
            <person name="Pringle A."/>
        </authorList>
    </citation>
    <scope>NUCLEOTIDE SEQUENCE [LARGE SCALE GENOMIC DNA]</scope>
    <source>
        <strain evidence="9 10">SKay4041</strain>
    </source>
</reference>
<comment type="similarity">
    <text evidence="1">Belongs to the polysaccharide lyase 8 family.</text>
</comment>
<evidence type="ECO:0000313" key="9">
    <source>
        <dbReference type="EMBL" id="PFH54509.1"/>
    </source>
</evidence>
<dbReference type="Pfam" id="PF02278">
    <property type="entry name" value="Lyase_8"/>
    <property type="match status" value="1"/>
</dbReference>
<dbReference type="InterPro" id="IPR038970">
    <property type="entry name" value="Lyase_8"/>
</dbReference>
<evidence type="ECO:0000256" key="4">
    <source>
        <dbReference type="SAM" id="MobiDB-lite"/>
    </source>
</evidence>
<dbReference type="Gene3D" id="1.50.10.100">
    <property type="entry name" value="Chondroitin AC/alginate lyase"/>
    <property type="match status" value="1"/>
</dbReference>
<dbReference type="AlphaFoldDB" id="A0A2A9NVD6"/>
<dbReference type="PANTHER" id="PTHR38481:SF1">
    <property type="entry name" value="HYALURONATE LYASE"/>
    <property type="match status" value="1"/>
</dbReference>
<dbReference type="InterPro" id="IPR014718">
    <property type="entry name" value="GH-type_carb-bd"/>
</dbReference>
<dbReference type="SUPFAM" id="SSF74650">
    <property type="entry name" value="Galactose mutarotase-like"/>
    <property type="match status" value="1"/>
</dbReference>
<sequence length="834" mass="90625">MTRALVLIPILVSYGVYAQSHLSTDFTPLVSSVPSSPGPPTRTTVSSSSLSASAASTSFSHSIIQSSSTIVSSSGTSPSGTSTAVIPIQTIDPNTLQEINTLHERRLSSVIGAIPNSRVTQIANWLSTLGPDGKWPDSDVDYTTGCEARRANWPAQEHWQRLLVMAGAWHGGLKGAEQYTKDNTIRQSITIGMAYWFSRDIANLACLDSGGTDSCPCANPDNSLWNTNWFSNIILIPELAGPTCLLLNDTLTEEHLNHCTQITGRSYALFDHNIHGVGFLTGANTLDVAKIGIDGAILTLNVTQLADAFRRVHLELSIRNDIKADGIRADGSFGQHGGILYNGNYGKDYTNDILDIEVEAGGTQFAADTTSRAAFETLFDGDRWMIYLNSLTGVLHWDFSVLGRFISFPVIDDQATGSIKVNLTEVEDLGEQWSSSTLIEFAKQLSQDVPNANAGSLTGNRMFYTNDYMVHRGRNYVSTMKMYSSRSKNTECTNSQNPLGFHLSDGVLHTYLDGDEYEDIAAAWDWNLIPGITVDYDATQLDCSHTQFSGIENFVGGVSDGRVGVAAMRYTNPLTQSLHWQKTWFFFDDDVQHVMVSNISSASDTPVFSVLDQRRHKGPIFVDGDEHSILQRAKAQSLWHGGVGYIIDNTEGAVTLTLDVGEKTGNWSLIGTSTEPPATVDLFAAWLEHESLDDTISYTTFPGTTLSDFLSKAQLHLPETIKNDGSVSAAYDQRNQVMMSVFWEASGGSVTFTPSVFYAPITLTSNGNIAVIYQVETGDISVADPSQTLSTVEITLRLGPGRKPPHWGKGRDKSIVYALPGGGLAGSSVAKIIQ</sequence>
<dbReference type="GO" id="GO:0030246">
    <property type="term" value="F:carbohydrate binding"/>
    <property type="evidence" value="ECO:0007669"/>
    <property type="project" value="InterPro"/>
</dbReference>
<dbReference type="Proteomes" id="UP000242287">
    <property type="component" value="Unassembled WGS sequence"/>
</dbReference>
<dbReference type="Pfam" id="PF02884">
    <property type="entry name" value="Lyase_8_C"/>
    <property type="match status" value="1"/>
</dbReference>
<dbReference type="GO" id="GO:0016837">
    <property type="term" value="F:carbon-oxygen lyase activity, acting on polysaccharides"/>
    <property type="evidence" value="ECO:0007669"/>
    <property type="project" value="UniProtKB-ARBA"/>
</dbReference>
<feature type="signal peptide" evidence="5">
    <location>
        <begin position="1"/>
        <end position="18"/>
    </location>
</feature>
<evidence type="ECO:0000259" key="8">
    <source>
        <dbReference type="Pfam" id="PF08124"/>
    </source>
</evidence>
<dbReference type="InterPro" id="IPR004103">
    <property type="entry name" value="Lyase_8_C"/>
</dbReference>